<feature type="domain" description="Peptidase C51" evidence="3">
    <location>
        <begin position="91"/>
        <end position="227"/>
    </location>
</feature>
<feature type="compositionally biased region" description="Polar residues" evidence="2">
    <location>
        <begin position="284"/>
        <end position="304"/>
    </location>
</feature>
<protein>
    <submittedName>
        <fullName evidence="4">CHAP domain protein</fullName>
    </submittedName>
</protein>
<dbReference type="Pfam" id="PF05257">
    <property type="entry name" value="CHAP"/>
    <property type="match status" value="1"/>
</dbReference>
<dbReference type="EMBL" id="BK015361">
    <property type="protein sequence ID" value="DAE03251.1"/>
    <property type="molecule type" value="Genomic_DNA"/>
</dbReference>
<evidence type="ECO:0000256" key="2">
    <source>
        <dbReference type="SAM" id="MobiDB-lite"/>
    </source>
</evidence>
<dbReference type="InterPro" id="IPR007921">
    <property type="entry name" value="CHAP_dom"/>
</dbReference>
<evidence type="ECO:0000256" key="1">
    <source>
        <dbReference type="ARBA" id="ARBA00022529"/>
    </source>
</evidence>
<feature type="region of interest" description="Disordered" evidence="2">
    <location>
        <begin position="274"/>
        <end position="305"/>
    </location>
</feature>
<evidence type="ECO:0000259" key="3">
    <source>
        <dbReference type="PROSITE" id="PS50911"/>
    </source>
</evidence>
<keyword evidence="1" id="KW-0929">Antimicrobial</keyword>
<dbReference type="InterPro" id="IPR038765">
    <property type="entry name" value="Papain-like_cys_pep_sf"/>
</dbReference>
<sequence>MEECKEVLTWEQKIQNIENAPEEARLMIAKAYIRDDIPDENVQYEFNTDSPEQLNEDGEIENLNADDPEGIGATGFTMRTTRPANNKNFITRGSGGWNTCIKGNPRYQYADALANCVGYASGRFNEIINIARETTGCTYTTLNCNAVGFKERAEAAGLKTGSTPRRGAIMCWGKEGAAGHVAIVERVNNSNSVYTSESGWGSSAIFWNSTRSNNNGRWGIGAGYYFRCFIYLPDDVQKAIDAEEPTPTPQPTPSDKFNIGDKVVVNGPLYVSSTASSPAGHVSNKVTNITRKNPGSAHPYNTTGDLGWMDESSIKKYEEPTPAPTPTPAPSTELNVGDAVEIIGTGNGSAYGGSNTAYGIGWKRQILKIWNGKPYPYQVGNNTGTTGFYKKEALKKI</sequence>
<dbReference type="SUPFAM" id="SSF54001">
    <property type="entry name" value="Cysteine proteinases"/>
    <property type="match status" value="1"/>
</dbReference>
<evidence type="ECO:0000313" key="4">
    <source>
        <dbReference type="EMBL" id="DAE03251.1"/>
    </source>
</evidence>
<name>A0A8S5P9X6_9CAUD</name>
<dbReference type="Gene3D" id="3.90.1720.10">
    <property type="entry name" value="endopeptidase domain like (from Nostoc punctiforme)"/>
    <property type="match status" value="1"/>
</dbReference>
<proteinExistence type="predicted"/>
<reference evidence="4" key="1">
    <citation type="journal article" date="2021" name="Proc. Natl. Acad. Sci. U.S.A.">
        <title>A Catalog of Tens of Thousands of Viruses from Human Metagenomes Reveals Hidden Associations with Chronic Diseases.</title>
        <authorList>
            <person name="Tisza M.J."/>
            <person name="Buck C.B."/>
        </authorList>
    </citation>
    <scope>NUCLEOTIDE SEQUENCE</scope>
    <source>
        <strain evidence="4">CtTYJ16</strain>
    </source>
</reference>
<organism evidence="4">
    <name type="scientific">Myoviridae sp. ctTYJ16</name>
    <dbReference type="NCBI Taxonomy" id="2825112"/>
    <lineage>
        <taxon>Viruses</taxon>
        <taxon>Duplodnaviria</taxon>
        <taxon>Heunggongvirae</taxon>
        <taxon>Uroviricota</taxon>
        <taxon>Caudoviricetes</taxon>
    </lineage>
</organism>
<accession>A0A8S5P9X6</accession>
<dbReference type="GO" id="GO:0001897">
    <property type="term" value="P:symbiont-mediated cytolysis of host cell"/>
    <property type="evidence" value="ECO:0007669"/>
    <property type="project" value="UniProtKB-ARBA"/>
</dbReference>
<dbReference type="PROSITE" id="PS50911">
    <property type="entry name" value="CHAP"/>
    <property type="match status" value="1"/>
</dbReference>